<sequence>MVFEEFCRLGEALERMKKQLEGLMLEDDHREYGTYIESLHKEVELTFQAKLENAKARMNWNNGFGYGLPSKPQG</sequence>
<comment type="caution">
    <text evidence="1">The sequence shown here is derived from an EMBL/GenBank/DDBJ whole genome shotgun (WGS) entry which is preliminary data.</text>
</comment>
<organism evidence="1 2">
    <name type="scientific">Hibiscus sabdariffa</name>
    <name type="common">roselle</name>
    <dbReference type="NCBI Taxonomy" id="183260"/>
    <lineage>
        <taxon>Eukaryota</taxon>
        <taxon>Viridiplantae</taxon>
        <taxon>Streptophyta</taxon>
        <taxon>Embryophyta</taxon>
        <taxon>Tracheophyta</taxon>
        <taxon>Spermatophyta</taxon>
        <taxon>Magnoliopsida</taxon>
        <taxon>eudicotyledons</taxon>
        <taxon>Gunneridae</taxon>
        <taxon>Pentapetalae</taxon>
        <taxon>rosids</taxon>
        <taxon>malvids</taxon>
        <taxon>Malvales</taxon>
        <taxon>Malvaceae</taxon>
        <taxon>Malvoideae</taxon>
        <taxon>Hibiscus</taxon>
    </lineage>
</organism>
<reference evidence="1 2" key="1">
    <citation type="journal article" date="2024" name="G3 (Bethesda)">
        <title>Genome assembly of Hibiscus sabdariffa L. provides insights into metabolisms of medicinal natural products.</title>
        <authorList>
            <person name="Kim T."/>
        </authorList>
    </citation>
    <scope>NUCLEOTIDE SEQUENCE [LARGE SCALE GENOMIC DNA]</scope>
    <source>
        <strain evidence="1">TK-2024</strain>
        <tissue evidence="1">Old leaves</tissue>
    </source>
</reference>
<gene>
    <name evidence="1" type="ORF">V6N12_059207</name>
</gene>
<protein>
    <submittedName>
        <fullName evidence="1">Uncharacterized protein</fullName>
    </submittedName>
</protein>
<name>A0ABR2EX93_9ROSI</name>
<proteinExistence type="predicted"/>
<keyword evidence="2" id="KW-1185">Reference proteome</keyword>
<evidence type="ECO:0000313" key="2">
    <source>
        <dbReference type="Proteomes" id="UP001472677"/>
    </source>
</evidence>
<evidence type="ECO:0000313" key="1">
    <source>
        <dbReference type="EMBL" id="KAK8565652.1"/>
    </source>
</evidence>
<accession>A0ABR2EX93</accession>
<dbReference type="EMBL" id="JBBPBM010000010">
    <property type="protein sequence ID" value="KAK8565652.1"/>
    <property type="molecule type" value="Genomic_DNA"/>
</dbReference>
<dbReference type="Proteomes" id="UP001472677">
    <property type="component" value="Unassembled WGS sequence"/>
</dbReference>